<reference evidence="2" key="1">
    <citation type="submission" date="2014-05" db="EMBL/GenBank/DDBJ databases">
        <authorList>
            <person name="Chronopoulou M."/>
        </authorList>
    </citation>
    <scope>NUCLEOTIDE SEQUENCE</scope>
    <source>
        <tissue evidence="2">Whole organism</tissue>
    </source>
</reference>
<proteinExistence type="predicted"/>
<dbReference type="AlphaFoldDB" id="A0A0K2TNN7"/>
<protein>
    <recommendedName>
        <fullName evidence="3">Sushi domain-containing protein</fullName>
    </recommendedName>
</protein>
<evidence type="ECO:0008006" key="3">
    <source>
        <dbReference type="Google" id="ProtNLM"/>
    </source>
</evidence>
<keyword evidence="1" id="KW-0812">Transmembrane</keyword>
<keyword evidence="1" id="KW-0472">Membrane</keyword>
<feature type="non-terminal residue" evidence="2">
    <location>
        <position position="1"/>
    </location>
</feature>
<evidence type="ECO:0000256" key="1">
    <source>
        <dbReference type="SAM" id="Phobius"/>
    </source>
</evidence>
<feature type="transmembrane region" description="Helical" evidence="1">
    <location>
        <begin position="34"/>
        <end position="55"/>
    </location>
</feature>
<accession>A0A0K2TNN7</accession>
<keyword evidence="1" id="KW-1133">Transmembrane helix</keyword>
<sequence length="463" mass="53390">LGHLLKMVTFQQMQEEADIFSSKVNYESFKVSKLCGIILGVIAFIVFVVITALSVELSKYTGAKNLKNFTRYNSNSCPSLTGEFLLSTVEAGYSFEDYILDIFCRSGYTAFPKSIKCMRSGNFLVWSHLPVCLPISVNISNYKSITCRGNRFYTNCEMICQSGHVPFEPHPYNCSTSPCSRYIPKNENICYFCDDKCEDFHIYNKIASPKNILKELKCPENCTKVLIESNDLGLIGNSWSFGIYHFVGTHHGHPLFQNKVHNMYLHYSYIDEWIVGSELNSSSSTLQMRSKDSSSLLCPEDINSDNVEKLFLDITSDTDQGWKTDPDISVKCLKNYERKSNCPCFVYNVYYETSKNESIPSNVKSYLLNYTLNEKKGKDLDIISDLFENPIRRYNLYSPHVNQHVWILTYEFYDLYAFGVAKKDVDICPDDTRLEWRWYNTTENNLNIFVNDDKLKVKCIDPK</sequence>
<dbReference type="EMBL" id="HACA01010317">
    <property type="protein sequence ID" value="CDW27678.1"/>
    <property type="molecule type" value="Transcribed_RNA"/>
</dbReference>
<organism evidence="2">
    <name type="scientific">Lepeophtheirus salmonis</name>
    <name type="common">Salmon louse</name>
    <name type="synonym">Caligus salmonis</name>
    <dbReference type="NCBI Taxonomy" id="72036"/>
    <lineage>
        <taxon>Eukaryota</taxon>
        <taxon>Metazoa</taxon>
        <taxon>Ecdysozoa</taxon>
        <taxon>Arthropoda</taxon>
        <taxon>Crustacea</taxon>
        <taxon>Multicrustacea</taxon>
        <taxon>Hexanauplia</taxon>
        <taxon>Copepoda</taxon>
        <taxon>Siphonostomatoida</taxon>
        <taxon>Caligidae</taxon>
        <taxon>Lepeophtheirus</taxon>
    </lineage>
</organism>
<evidence type="ECO:0000313" key="2">
    <source>
        <dbReference type="EMBL" id="CDW27678.1"/>
    </source>
</evidence>
<name>A0A0K2TNN7_LEPSM</name>
<dbReference type="OrthoDB" id="6371845at2759"/>